<protein>
    <recommendedName>
        <fullName evidence="1">Aminoglycoside phosphotransferase domain-containing protein</fullName>
    </recommendedName>
</protein>
<dbReference type="GO" id="GO:0005739">
    <property type="term" value="C:mitochondrion"/>
    <property type="evidence" value="ECO:0007669"/>
    <property type="project" value="TreeGrafter"/>
</dbReference>
<dbReference type="RefSeq" id="XP_007921149.1">
    <property type="nucleotide sequence ID" value="XM_007922958.1"/>
</dbReference>
<accession>N1Q6D4</accession>
<keyword evidence="3" id="KW-1185">Reference proteome</keyword>
<dbReference type="GeneID" id="19336438"/>
<dbReference type="HOGENOM" id="CLU_340691_0_0_1"/>
<reference evidence="2 3" key="1">
    <citation type="journal article" date="2012" name="PLoS Pathog.">
        <title>Diverse lifestyles and strategies of plant pathogenesis encoded in the genomes of eighteen Dothideomycetes fungi.</title>
        <authorList>
            <person name="Ohm R.A."/>
            <person name="Feau N."/>
            <person name="Henrissat B."/>
            <person name="Schoch C.L."/>
            <person name="Horwitz B.A."/>
            <person name="Barry K.W."/>
            <person name="Condon B.J."/>
            <person name="Copeland A.C."/>
            <person name="Dhillon B."/>
            <person name="Glaser F."/>
            <person name="Hesse C.N."/>
            <person name="Kosti I."/>
            <person name="LaButti K."/>
            <person name="Lindquist E.A."/>
            <person name="Lucas S."/>
            <person name="Salamov A.A."/>
            <person name="Bradshaw R.E."/>
            <person name="Ciuffetti L."/>
            <person name="Hamelin R.C."/>
            <person name="Kema G.H.J."/>
            <person name="Lawrence C."/>
            <person name="Scott J.A."/>
            <person name="Spatafora J.W."/>
            <person name="Turgeon B.G."/>
            <person name="de Wit P.J.G.M."/>
            <person name="Zhong S."/>
            <person name="Goodwin S.B."/>
            <person name="Grigoriev I.V."/>
        </authorList>
    </citation>
    <scope>NUCLEOTIDE SEQUENCE [LARGE SCALE GENOMIC DNA]</scope>
    <source>
        <strain evidence="2 3">CIRAD86</strain>
    </source>
</reference>
<dbReference type="STRING" id="383855.N1Q6D4"/>
<organism evidence="2 3">
    <name type="scientific">Pseudocercospora fijiensis (strain CIRAD86)</name>
    <name type="common">Black leaf streak disease fungus</name>
    <name type="synonym">Mycosphaerella fijiensis</name>
    <dbReference type="NCBI Taxonomy" id="383855"/>
    <lineage>
        <taxon>Eukaryota</taxon>
        <taxon>Fungi</taxon>
        <taxon>Dikarya</taxon>
        <taxon>Ascomycota</taxon>
        <taxon>Pezizomycotina</taxon>
        <taxon>Dothideomycetes</taxon>
        <taxon>Dothideomycetidae</taxon>
        <taxon>Mycosphaerellales</taxon>
        <taxon>Mycosphaerellaceae</taxon>
        <taxon>Pseudocercospora</taxon>
    </lineage>
</organism>
<evidence type="ECO:0000313" key="2">
    <source>
        <dbReference type="EMBL" id="EME87859.1"/>
    </source>
</evidence>
<dbReference type="PANTHER" id="PTHR36091:SF2">
    <property type="entry name" value="AMINOGLYCOSIDE PHOSPHOTRANSFERASE DOMAIN-CONTAINING PROTEIN"/>
    <property type="match status" value="1"/>
</dbReference>
<dbReference type="Pfam" id="PF01636">
    <property type="entry name" value="APH"/>
    <property type="match status" value="1"/>
</dbReference>
<sequence length="833" mass="93707">MPAHLNPCWATGAVTAVLRKISISPALTAATEHAFHYLRPRGEMDVRLLVSIRFNESRRLAERRPRFSMPALINAAAKSINREQDDVQSIRKLAEGGFNRVFELTLNDGHQIIARLPYPSTQPASLAVASEVATMDFVRSHGVPTPRIHGYALDSNNDVGAEYIVMEKIHAQRLGDVWINLSDKNRLKVLSGIVDLEARLFSIDFPATWQAATSFRPGMKGDAFERVSPHLIPNETWHQRSILRHPDLNLNNIFINSECQIVSVIDWQHSNILPLFLHAGIPNSLQNYGDPVSEELRKPELPDELYQMDEGDREKNLDLYRRRRTHFYYVGPAAEKLDMHYKAYVELEEIHGSSHTLLHSHGSSLVWAFVRPSANLRAHPSRMMSEASLLRRRLCTHALAPWEGNSIPIKADLVQAVRGWATLAPGSTCPIMFDSKEEEDTLRMDILRDVIGISTHGWVPHDGYEDAVAQAAAMKTRALEVAGDDLERGRMKRPESKSSGTSNFARLFCIDTALCETMVVMANREQPSTCLAGTGLLEKGHKPQSHVKRIAVMFAPASTSWSVITSKITQRIDDSASLPVIACQVQVPPADTMRWTEKLMQQRRILKILHKSVMASPTQPGAIEKWGSLSALLIHLTTCRAMLRHCRESLTKQNLNSEDFEGIQILPDAQVIMKSPFDGASLLATEIRNVTMFLNDAHTPQWKLYQGMKVPPHIDTKLGELNASEDVPWPDTNLDPLKTEIVAYCAEHGWDERLDQLLDASDGSTQAMLLREQFWAEAQDDRSEILASSHHIERYNKANQELRLIVPLHHNSDHLLSSQLHLPRSVLTPHRTV</sequence>
<feature type="domain" description="Aminoglycoside phosphotransferase" evidence="1">
    <location>
        <begin position="90"/>
        <end position="270"/>
    </location>
</feature>
<evidence type="ECO:0000313" key="3">
    <source>
        <dbReference type="Proteomes" id="UP000016932"/>
    </source>
</evidence>
<dbReference type="SUPFAM" id="SSF56112">
    <property type="entry name" value="Protein kinase-like (PK-like)"/>
    <property type="match status" value="1"/>
</dbReference>
<proteinExistence type="predicted"/>
<dbReference type="Gene3D" id="3.30.200.20">
    <property type="entry name" value="Phosphorylase Kinase, domain 1"/>
    <property type="match status" value="1"/>
</dbReference>
<evidence type="ECO:0000259" key="1">
    <source>
        <dbReference type="Pfam" id="PF01636"/>
    </source>
</evidence>
<dbReference type="InterPro" id="IPR002575">
    <property type="entry name" value="Aminoglycoside_PTrfase"/>
</dbReference>
<dbReference type="KEGG" id="pfj:MYCFIDRAFT_205819"/>
<dbReference type="AlphaFoldDB" id="N1Q6D4"/>
<dbReference type="PANTHER" id="PTHR36091">
    <property type="entry name" value="ALTERED INHERITANCE OF MITOCHONDRIA PROTEIN 9, MITOCHONDRIAL"/>
    <property type="match status" value="1"/>
</dbReference>
<name>N1Q6D4_PSEFD</name>
<dbReference type="OrthoDB" id="10003767at2759"/>
<dbReference type="Proteomes" id="UP000016932">
    <property type="component" value="Unassembled WGS sequence"/>
</dbReference>
<dbReference type="InterPro" id="IPR051035">
    <property type="entry name" value="Mito_inheritance_9"/>
</dbReference>
<dbReference type="InterPro" id="IPR011009">
    <property type="entry name" value="Kinase-like_dom_sf"/>
</dbReference>
<dbReference type="VEuPathDB" id="FungiDB:MYCFIDRAFT_205819"/>
<dbReference type="eggNOG" id="ENOG502SHAC">
    <property type="taxonomic scope" value="Eukaryota"/>
</dbReference>
<gene>
    <name evidence="2" type="ORF">MYCFIDRAFT_205819</name>
</gene>
<dbReference type="EMBL" id="KB446555">
    <property type="protein sequence ID" value="EME87859.1"/>
    <property type="molecule type" value="Genomic_DNA"/>
</dbReference>